<gene>
    <name evidence="9" type="ordered locus">UWK_02546</name>
</gene>
<dbReference type="Pfam" id="PF25876">
    <property type="entry name" value="HH_MFP_RND"/>
    <property type="match status" value="1"/>
</dbReference>
<dbReference type="EMBL" id="CP003985">
    <property type="protein sequence ID" value="AGF79082.1"/>
    <property type="molecule type" value="Genomic_DNA"/>
</dbReference>
<protein>
    <submittedName>
        <fullName evidence="9">RND family efflux transporter, MFP subunit</fullName>
    </submittedName>
</protein>
<evidence type="ECO:0000259" key="6">
    <source>
        <dbReference type="Pfam" id="PF25917"/>
    </source>
</evidence>
<evidence type="ECO:0000259" key="5">
    <source>
        <dbReference type="Pfam" id="PF25876"/>
    </source>
</evidence>
<name>M1PBS6_DESSD</name>
<evidence type="ECO:0000256" key="4">
    <source>
        <dbReference type="SAM" id="SignalP"/>
    </source>
</evidence>
<dbReference type="Pfam" id="PF25944">
    <property type="entry name" value="Beta-barrel_RND"/>
    <property type="match status" value="1"/>
</dbReference>
<sequence>MKNSISFFLILTICLSALLTGGCKEQQQQTPAPPPPPEVTVANPTVRDVTNYIYFTGYTEARKEIEFRARVEGYLESFSFEPGKLVEKGDLLFNIDAKPFEADVAKAEADLKTREARLKLAEATLKRKESAYKEKAVSELAVLEAKAELSIAQAQILESQAQLTSAKLQLSYTRIYAPESGLISRNLVDNGNLVGAGDKTLLATLVNYDPIYVYFNMDERSLMLFKRHLKEQGINDITRNPVSVELGLGDDSNYPYSGVSDYLDSQVDLSTGTILTRAKFDNKDLYIIPGLFAKIRIPTHVEKDALLVPEIALSSDQRGRYLLGVTADGTVEYKPVEIGALVDGFRVIRKGIIKDDMVVVNGVQRARPGAKVTPKTAQN</sequence>
<dbReference type="Pfam" id="PF25967">
    <property type="entry name" value="RND-MFP_C"/>
    <property type="match status" value="1"/>
</dbReference>
<dbReference type="PANTHER" id="PTHR30158:SF10">
    <property type="entry name" value="CATION EFFLUX PUMP"/>
    <property type="match status" value="1"/>
</dbReference>
<dbReference type="PROSITE" id="PS51257">
    <property type="entry name" value="PROKAR_LIPOPROTEIN"/>
    <property type="match status" value="1"/>
</dbReference>
<dbReference type="STRING" id="1167006.UWK_02546"/>
<dbReference type="GO" id="GO:0030313">
    <property type="term" value="C:cell envelope"/>
    <property type="evidence" value="ECO:0007669"/>
    <property type="project" value="UniProtKB-SubCell"/>
</dbReference>
<feature type="chain" id="PRO_5004016322" evidence="4">
    <location>
        <begin position="20"/>
        <end position="379"/>
    </location>
</feature>
<dbReference type="InterPro" id="IPR058627">
    <property type="entry name" value="MdtA-like_C"/>
</dbReference>
<feature type="domain" description="Multidrug resistance protein MdtA-like beta-barrel" evidence="7">
    <location>
        <begin position="210"/>
        <end position="298"/>
    </location>
</feature>
<evidence type="ECO:0000259" key="7">
    <source>
        <dbReference type="Pfam" id="PF25944"/>
    </source>
</evidence>
<evidence type="ECO:0000313" key="9">
    <source>
        <dbReference type="EMBL" id="AGF79082.1"/>
    </source>
</evidence>
<comment type="subcellular location">
    <subcellularLocation>
        <location evidence="1">Cell envelope</location>
    </subcellularLocation>
</comment>
<dbReference type="SUPFAM" id="SSF111369">
    <property type="entry name" value="HlyD-like secretion proteins"/>
    <property type="match status" value="1"/>
</dbReference>
<organism evidence="9 10">
    <name type="scientific">Desulfocapsa sulfexigens (strain DSM 10523 / SB164P1)</name>
    <dbReference type="NCBI Taxonomy" id="1167006"/>
    <lineage>
        <taxon>Bacteria</taxon>
        <taxon>Pseudomonadati</taxon>
        <taxon>Thermodesulfobacteriota</taxon>
        <taxon>Desulfobulbia</taxon>
        <taxon>Desulfobulbales</taxon>
        <taxon>Desulfocapsaceae</taxon>
        <taxon>Desulfocapsa</taxon>
    </lineage>
</organism>
<keyword evidence="10" id="KW-1185">Reference proteome</keyword>
<dbReference type="PANTHER" id="PTHR30158">
    <property type="entry name" value="ACRA/E-RELATED COMPONENT OF DRUG EFFLUX TRANSPORTER"/>
    <property type="match status" value="1"/>
</dbReference>
<feature type="domain" description="Multidrug resistance protein MdtA-like barrel-sandwich hybrid" evidence="6">
    <location>
        <begin position="65"/>
        <end position="204"/>
    </location>
</feature>
<dbReference type="HOGENOM" id="CLU_018816_2_1_7"/>
<feature type="domain" description="Multidrug resistance protein MdtA-like alpha-helical hairpin" evidence="5">
    <location>
        <begin position="104"/>
        <end position="173"/>
    </location>
</feature>
<feature type="signal peptide" evidence="4">
    <location>
        <begin position="1"/>
        <end position="19"/>
    </location>
</feature>
<dbReference type="InterPro" id="IPR006143">
    <property type="entry name" value="RND_pump_MFP"/>
</dbReference>
<dbReference type="InterPro" id="IPR058624">
    <property type="entry name" value="MdtA-like_HH"/>
</dbReference>
<dbReference type="Gene3D" id="1.10.287.470">
    <property type="entry name" value="Helix hairpin bin"/>
    <property type="match status" value="1"/>
</dbReference>
<dbReference type="GO" id="GO:0015562">
    <property type="term" value="F:efflux transmembrane transporter activity"/>
    <property type="evidence" value="ECO:0007669"/>
    <property type="project" value="InterPro"/>
</dbReference>
<dbReference type="GO" id="GO:0005886">
    <property type="term" value="C:plasma membrane"/>
    <property type="evidence" value="ECO:0007669"/>
    <property type="project" value="TreeGrafter"/>
</dbReference>
<dbReference type="KEGG" id="dsf:UWK_02546"/>
<evidence type="ECO:0000313" key="10">
    <source>
        <dbReference type="Proteomes" id="UP000011721"/>
    </source>
</evidence>
<dbReference type="GO" id="GO:0046677">
    <property type="term" value="P:response to antibiotic"/>
    <property type="evidence" value="ECO:0007669"/>
    <property type="project" value="TreeGrafter"/>
</dbReference>
<evidence type="ECO:0000256" key="2">
    <source>
        <dbReference type="ARBA" id="ARBA00009477"/>
    </source>
</evidence>
<dbReference type="InterPro" id="IPR058626">
    <property type="entry name" value="MdtA-like_b-barrel"/>
</dbReference>
<evidence type="ECO:0000256" key="1">
    <source>
        <dbReference type="ARBA" id="ARBA00004196"/>
    </source>
</evidence>
<keyword evidence="3" id="KW-0175">Coiled coil</keyword>
<dbReference type="AlphaFoldDB" id="M1PBS6"/>
<proteinExistence type="inferred from homology"/>
<reference evidence="10" key="1">
    <citation type="journal article" date="2013" name="Stand. Genomic Sci.">
        <title>Complete genome sequence of Desulfocapsa sulfexigens, a marine deltaproteobacterium specialized in disproportionating inorganic sulfur compounds.</title>
        <authorList>
            <person name="Finster K.W."/>
            <person name="Kjeldsen K.U."/>
            <person name="Kube M."/>
            <person name="Reinhardt R."/>
            <person name="Mussmann M."/>
            <person name="Amann R."/>
            <person name="Schreiber L."/>
        </authorList>
    </citation>
    <scope>NUCLEOTIDE SEQUENCE [LARGE SCALE GENOMIC DNA]</scope>
    <source>
        <strain evidence="10">DSM 10523 / SB164P1</strain>
    </source>
</reference>
<dbReference type="Gene3D" id="2.40.420.20">
    <property type="match status" value="1"/>
</dbReference>
<accession>M1PBS6</accession>
<evidence type="ECO:0000256" key="3">
    <source>
        <dbReference type="SAM" id="Coils"/>
    </source>
</evidence>
<dbReference type="Pfam" id="PF25917">
    <property type="entry name" value="BSH_RND"/>
    <property type="match status" value="1"/>
</dbReference>
<feature type="domain" description="Multidrug resistance protein MdtA-like C-terminal permuted SH3" evidence="8">
    <location>
        <begin position="304"/>
        <end position="365"/>
    </location>
</feature>
<feature type="coiled-coil region" evidence="3">
    <location>
        <begin position="104"/>
        <end position="162"/>
    </location>
</feature>
<dbReference type="Proteomes" id="UP000011721">
    <property type="component" value="Chromosome"/>
</dbReference>
<dbReference type="Gene3D" id="2.40.30.170">
    <property type="match status" value="1"/>
</dbReference>
<comment type="similarity">
    <text evidence="2">Belongs to the membrane fusion protein (MFP) (TC 8.A.1) family.</text>
</comment>
<dbReference type="InterPro" id="IPR058625">
    <property type="entry name" value="MdtA-like_BSH"/>
</dbReference>
<dbReference type="RefSeq" id="WP_015404768.1">
    <property type="nucleotide sequence ID" value="NC_020304.1"/>
</dbReference>
<evidence type="ECO:0000259" key="8">
    <source>
        <dbReference type="Pfam" id="PF25967"/>
    </source>
</evidence>
<dbReference type="eggNOG" id="COG0845">
    <property type="taxonomic scope" value="Bacteria"/>
</dbReference>
<dbReference type="Gene3D" id="2.40.50.100">
    <property type="match status" value="1"/>
</dbReference>
<keyword evidence="4" id="KW-0732">Signal</keyword>
<dbReference type="NCBIfam" id="TIGR01730">
    <property type="entry name" value="RND_mfp"/>
    <property type="match status" value="1"/>
</dbReference>